<evidence type="ECO:0008006" key="2">
    <source>
        <dbReference type="Google" id="ProtNLM"/>
    </source>
</evidence>
<protein>
    <recommendedName>
        <fullName evidence="2">Nucleotide-diphospho-sugar transferase domain-containing protein</fullName>
    </recommendedName>
</protein>
<organism evidence="1">
    <name type="scientific">marine metagenome</name>
    <dbReference type="NCBI Taxonomy" id="408172"/>
    <lineage>
        <taxon>unclassified sequences</taxon>
        <taxon>metagenomes</taxon>
        <taxon>ecological metagenomes</taxon>
    </lineage>
</organism>
<evidence type="ECO:0000313" key="1">
    <source>
        <dbReference type="EMBL" id="SVD96161.1"/>
    </source>
</evidence>
<reference evidence="1" key="1">
    <citation type="submission" date="2018-05" db="EMBL/GenBank/DDBJ databases">
        <authorList>
            <person name="Lanie J.A."/>
            <person name="Ng W.-L."/>
            <person name="Kazmierczak K.M."/>
            <person name="Andrzejewski T.M."/>
            <person name="Davidsen T.M."/>
            <person name="Wayne K.J."/>
            <person name="Tettelin H."/>
            <person name="Glass J.I."/>
            <person name="Rusch D."/>
            <person name="Podicherti R."/>
            <person name="Tsui H.-C.T."/>
            <person name="Winkler M.E."/>
        </authorList>
    </citation>
    <scope>NUCLEOTIDE SEQUENCE</scope>
</reference>
<dbReference type="AlphaFoldDB" id="A0A382ZL12"/>
<proteinExistence type="predicted"/>
<name>A0A382ZL12_9ZZZZ</name>
<gene>
    <name evidence="1" type="ORF">METZ01_LOCUS449015</name>
</gene>
<sequence length="168" mass="20273">MYCFNTPEIKYHLLAERCVAQIRKYLKLEITIVTNFETFEKFNHLGMINWKLVDNKTGNRRSYRGKNIAWHNLERSMAYEHSPYDNTILMDCDYFVFTNNLLTYTNTKYDFLLHNKVYDLTGENMIEGKNESTVPIVWATVTVFRKSEFAKHVFDLIQHIQKYYEHYR</sequence>
<accession>A0A382ZL12</accession>
<dbReference type="EMBL" id="UINC01184786">
    <property type="protein sequence ID" value="SVD96161.1"/>
    <property type="molecule type" value="Genomic_DNA"/>
</dbReference>
<feature type="non-terminal residue" evidence="1">
    <location>
        <position position="168"/>
    </location>
</feature>